<dbReference type="GO" id="GO:0004222">
    <property type="term" value="F:metalloendopeptidase activity"/>
    <property type="evidence" value="ECO:0007669"/>
    <property type="project" value="UniProtKB-EC"/>
</dbReference>
<dbReference type="InterPro" id="IPR050361">
    <property type="entry name" value="MPP/UQCRC_Complex"/>
</dbReference>
<dbReference type="PANTHER" id="PTHR11851">
    <property type="entry name" value="METALLOPROTEASE"/>
    <property type="match status" value="1"/>
</dbReference>
<comment type="cofactor">
    <cofactor evidence="1">
        <name>Zn(2+)</name>
        <dbReference type="ChEBI" id="CHEBI:29105"/>
    </cofactor>
</comment>
<dbReference type="Proteomes" id="UP000315082">
    <property type="component" value="Chromosome"/>
</dbReference>
<gene>
    <name evidence="6" type="primary">ptrA_1</name>
    <name evidence="6" type="ORF">Poly24_05690</name>
</gene>
<evidence type="ECO:0000313" key="7">
    <source>
        <dbReference type="Proteomes" id="UP000315082"/>
    </source>
</evidence>
<dbReference type="InterPro" id="IPR011765">
    <property type="entry name" value="Pept_M16_N"/>
</dbReference>
<evidence type="ECO:0000259" key="4">
    <source>
        <dbReference type="Pfam" id="PF00675"/>
    </source>
</evidence>
<reference evidence="6 7" key="1">
    <citation type="submission" date="2019-02" db="EMBL/GenBank/DDBJ databases">
        <title>Deep-cultivation of Planctomycetes and their phenomic and genomic characterization uncovers novel biology.</title>
        <authorList>
            <person name="Wiegand S."/>
            <person name="Jogler M."/>
            <person name="Boedeker C."/>
            <person name="Pinto D."/>
            <person name="Vollmers J."/>
            <person name="Rivas-Marin E."/>
            <person name="Kohn T."/>
            <person name="Peeters S.H."/>
            <person name="Heuer A."/>
            <person name="Rast P."/>
            <person name="Oberbeckmann S."/>
            <person name="Bunk B."/>
            <person name="Jeske O."/>
            <person name="Meyerdierks A."/>
            <person name="Storesund J.E."/>
            <person name="Kallscheuer N."/>
            <person name="Luecker S."/>
            <person name="Lage O.M."/>
            <person name="Pohl T."/>
            <person name="Merkel B.J."/>
            <person name="Hornburger P."/>
            <person name="Mueller R.-W."/>
            <person name="Bruemmer F."/>
            <person name="Labrenz M."/>
            <person name="Spormann A.M."/>
            <person name="Op den Camp H."/>
            <person name="Overmann J."/>
            <person name="Amann R."/>
            <person name="Jetten M.S.M."/>
            <person name="Mascher T."/>
            <person name="Medema M.H."/>
            <person name="Devos D.P."/>
            <person name="Kaster A.-K."/>
            <person name="Ovreas L."/>
            <person name="Rohde M."/>
            <person name="Galperin M.Y."/>
            <person name="Jogler C."/>
        </authorList>
    </citation>
    <scope>NUCLEOTIDE SEQUENCE [LARGE SCALE GENOMIC DNA]</scope>
    <source>
        <strain evidence="6 7">Poly24</strain>
    </source>
</reference>
<dbReference type="GO" id="GO:0006508">
    <property type="term" value="P:proteolysis"/>
    <property type="evidence" value="ECO:0007669"/>
    <property type="project" value="UniProtKB-KW"/>
</dbReference>
<dbReference type="KEGG" id="rcf:Poly24_05690"/>
<dbReference type="Pfam" id="PF00675">
    <property type="entry name" value="Peptidase_M16"/>
    <property type="match status" value="1"/>
</dbReference>
<feature type="domain" description="Peptidase M16 C-terminal" evidence="5">
    <location>
        <begin position="246"/>
        <end position="419"/>
    </location>
</feature>
<feature type="domain" description="Peptidase M16 C-terminal" evidence="5">
    <location>
        <begin position="698"/>
        <end position="878"/>
    </location>
</feature>
<dbReference type="AlphaFoldDB" id="A0A518JMU9"/>
<dbReference type="InterPro" id="IPR011249">
    <property type="entry name" value="Metalloenz_LuxS/M16"/>
</dbReference>
<evidence type="ECO:0000256" key="3">
    <source>
        <dbReference type="RuleBase" id="RU004447"/>
    </source>
</evidence>
<evidence type="ECO:0000256" key="1">
    <source>
        <dbReference type="ARBA" id="ARBA00001947"/>
    </source>
</evidence>
<dbReference type="EC" id="3.4.24.55" evidence="6"/>
<evidence type="ECO:0000259" key="5">
    <source>
        <dbReference type="Pfam" id="PF05193"/>
    </source>
</evidence>
<evidence type="ECO:0000256" key="2">
    <source>
        <dbReference type="ARBA" id="ARBA00007261"/>
    </source>
</evidence>
<sequence length="950" mass="106764">MLINACQQRQLDRKQSGAAIQSEALLRKRVPQITIRNKDTTVNRTTFLLTGLVALMAICAPHTFGEGPMKVTEIEGISEYKLDNGCKVLLFPDPSKPVVTVNVTIFVGSRHEGYGEAGMAHLLEHMLFKGTPSHPEIPKLLQDHGARFNGTTWTDRTNYYETLPASDENLEFALRLEADRLVNSTIKGEDLASEMSVVRSEFESGENDPSRILMQRMQSAAYEWHNYGKSTIGNRSDIERVPVVNLRRFYKKYYRPDNVLVTVAGQFDPDKALEYLQKYFGSLETPDTPIDRTYTVEPPQDGERTVVLRRVGDVQWVGAVYHIPAGSHEEYAAAKVLSYVLGDEPSGRLYKSLVETEKASNVYSFGFSFHDPGLTMALAEVPKDKDIEVARQQLLLTMEHGFEEEPVTEEEVERARQQLLKSRELEAADSDRLAVSLSNWAAQGDWRLYFLFRDRLEALTAADVQAVAVKYLTRNNRTTGLFIPSDEAQRITIPEAPDLNALLADYKGRETIQAGEAFDTSPLAIDQRTEHGELTDTVEYAFLPKKTRGASVNLMLTLRYGTPESLQPRVIAADVLPQLMARGTESLDYQQYQDKVAKLRAQISLSGTTGLLQVSVKTNREQLSEVLDLLTEVIRKPRLDADELDVLKRQTITGLESQLSEPQALAPISTRRALTPYPKTDVRYRPTLEEEIAMYKDLKIDEVRELYNDFVSSQSTELAVVGDFDPELIKSKLKPALEGWKSDHPYVRIDRPAHPDLPGEVKTINTPDKANAVYYAGQQYVMSDTDPDYTAMVMGNYVLGAGALSSRLGDRVRQQEGLSYGIRSGFSVSTKDDRGEFTIFAITNPNNKDKLMTVIREEIDKILADGITDEELAKAKEGYLQRESVRRSDDSYIASQLVLNMFTDRTMAFTDQQEKKIAAVTKDQVNAALKKYIDPERLIISVAGDFKVKE</sequence>
<dbReference type="Gene3D" id="3.30.830.10">
    <property type="entry name" value="Metalloenzyme, LuxS/M16 peptidase-like"/>
    <property type="match status" value="4"/>
</dbReference>
<keyword evidence="6" id="KW-0645">Protease</keyword>
<dbReference type="PANTHER" id="PTHR11851:SF49">
    <property type="entry name" value="MITOCHONDRIAL-PROCESSING PEPTIDASE SUBUNIT ALPHA"/>
    <property type="match status" value="1"/>
</dbReference>
<dbReference type="GO" id="GO:0046872">
    <property type="term" value="F:metal ion binding"/>
    <property type="evidence" value="ECO:0007669"/>
    <property type="project" value="InterPro"/>
</dbReference>
<accession>A0A518JMU9</accession>
<proteinExistence type="inferred from homology"/>
<dbReference type="EMBL" id="CP036348">
    <property type="protein sequence ID" value="QDV66880.1"/>
    <property type="molecule type" value="Genomic_DNA"/>
</dbReference>
<comment type="similarity">
    <text evidence="2 3">Belongs to the peptidase M16 family.</text>
</comment>
<name>A0A518JMU9_9BACT</name>
<keyword evidence="6" id="KW-0378">Hydrolase</keyword>
<dbReference type="Pfam" id="PF05193">
    <property type="entry name" value="Peptidase_M16_C"/>
    <property type="match status" value="2"/>
</dbReference>
<dbReference type="InterPro" id="IPR001431">
    <property type="entry name" value="Pept_M16_Zn_BS"/>
</dbReference>
<protein>
    <submittedName>
        <fullName evidence="6">Protease 3</fullName>
        <ecNumber evidence="6">3.4.24.55</ecNumber>
    </submittedName>
</protein>
<organism evidence="6 7">
    <name type="scientific">Rosistilla carotiformis</name>
    <dbReference type="NCBI Taxonomy" id="2528017"/>
    <lineage>
        <taxon>Bacteria</taxon>
        <taxon>Pseudomonadati</taxon>
        <taxon>Planctomycetota</taxon>
        <taxon>Planctomycetia</taxon>
        <taxon>Pirellulales</taxon>
        <taxon>Pirellulaceae</taxon>
        <taxon>Rosistilla</taxon>
    </lineage>
</organism>
<dbReference type="InterPro" id="IPR007863">
    <property type="entry name" value="Peptidase_M16_C"/>
</dbReference>
<dbReference type="PROSITE" id="PS00143">
    <property type="entry name" value="INSULINASE"/>
    <property type="match status" value="1"/>
</dbReference>
<feature type="domain" description="Peptidase M16 N-terminal" evidence="4">
    <location>
        <begin position="88"/>
        <end position="233"/>
    </location>
</feature>
<dbReference type="SUPFAM" id="SSF63411">
    <property type="entry name" value="LuxS/MPP-like metallohydrolase"/>
    <property type="match status" value="4"/>
</dbReference>
<evidence type="ECO:0000313" key="6">
    <source>
        <dbReference type="EMBL" id="QDV66880.1"/>
    </source>
</evidence>
<keyword evidence="7" id="KW-1185">Reference proteome</keyword>